<proteinExistence type="predicted"/>
<protein>
    <submittedName>
        <fullName evidence="2">CHC2 zinc finger domain-containing protein</fullName>
    </submittedName>
</protein>
<dbReference type="Proteomes" id="UP001149140">
    <property type="component" value="Unassembled WGS sequence"/>
</dbReference>
<dbReference type="Gene3D" id="3.30.70.1790">
    <property type="entry name" value="RepB DNA-primase, N-terminal domain"/>
    <property type="match status" value="1"/>
</dbReference>
<dbReference type="InterPro" id="IPR036977">
    <property type="entry name" value="DNA_primase_Znf_CHC2"/>
</dbReference>
<feature type="domain" description="Zinc finger CHC2-type" evidence="1">
    <location>
        <begin position="243"/>
        <end position="303"/>
    </location>
</feature>
<gene>
    <name evidence="2" type="ORF">OM076_13355</name>
</gene>
<dbReference type="GO" id="GO:0003677">
    <property type="term" value="F:DNA binding"/>
    <property type="evidence" value="ECO:0007669"/>
    <property type="project" value="InterPro"/>
</dbReference>
<dbReference type="GO" id="GO:0003899">
    <property type="term" value="F:DNA-directed RNA polymerase activity"/>
    <property type="evidence" value="ECO:0007669"/>
    <property type="project" value="InterPro"/>
</dbReference>
<accession>A0A9X3MXH5</accession>
<dbReference type="AlphaFoldDB" id="A0A9X3MXH5"/>
<organism evidence="2 3">
    <name type="scientific">Solirubrobacter ginsenosidimutans</name>
    <dbReference type="NCBI Taxonomy" id="490573"/>
    <lineage>
        <taxon>Bacteria</taxon>
        <taxon>Bacillati</taxon>
        <taxon>Actinomycetota</taxon>
        <taxon>Thermoleophilia</taxon>
        <taxon>Solirubrobacterales</taxon>
        <taxon>Solirubrobacteraceae</taxon>
        <taxon>Solirubrobacter</taxon>
    </lineage>
</organism>
<dbReference type="SMART" id="SM00400">
    <property type="entry name" value="ZnF_CHCC"/>
    <property type="match status" value="1"/>
</dbReference>
<name>A0A9X3MXH5_9ACTN</name>
<dbReference type="InterPro" id="IPR002694">
    <property type="entry name" value="Znf_CHC2"/>
</dbReference>
<sequence>MAALPAQGDPEFALRAYLALLAGRAPSTHFLEVRYRVGDQQLGHEFHHVYDDRALIRAVRSRGSRTDVYVGCAPRSRRQGTKDAVSQVWVLWAECDGEEAARRLQRFRPLPSLVIASGSGSNCHGYWPLTAPLTPRQAEMANLRLAHALQADRACFDASRILRPPGTWNFKHDPPRPVGVLRLDAQLRFNVEEITGHLPEVSDEIVRRRWDAVPRSNLDDPLLSIPPRHYVADLLGVKPGRNNKVSCPFHNDDRPSLHVYPTGDRGWCCFSCRRGGTIYDLAAAIWGMQTRGRDFVEVRRRLTELYGRGIDRSRIAARSLER</sequence>
<evidence type="ECO:0000313" key="2">
    <source>
        <dbReference type="EMBL" id="MDA0161258.1"/>
    </source>
</evidence>
<evidence type="ECO:0000313" key="3">
    <source>
        <dbReference type="Proteomes" id="UP001149140"/>
    </source>
</evidence>
<dbReference type="Pfam" id="PF01807">
    <property type="entry name" value="Zn_ribbon_DnaG"/>
    <property type="match status" value="1"/>
</dbReference>
<dbReference type="EMBL" id="JAPDOD010000010">
    <property type="protein sequence ID" value="MDA0161258.1"/>
    <property type="molecule type" value="Genomic_DNA"/>
</dbReference>
<dbReference type="SUPFAM" id="SSF57783">
    <property type="entry name" value="Zinc beta-ribbon"/>
    <property type="match status" value="1"/>
</dbReference>
<comment type="caution">
    <text evidence="2">The sequence shown here is derived from an EMBL/GenBank/DDBJ whole genome shotgun (WGS) entry which is preliminary data.</text>
</comment>
<dbReference type="GO" id="GO:0008270">
    <property type="term" value="F:zinc ion binding"/>
    <property type="evidence" value="ECO:0007669"/>
    <property type="project" value="InterPro"/>
</dbReference>
<dbReference type="Gene3D" id="3.90.580.10">
    <property type="entry name" value="Zinc finger, CHC2-type domain"/>
    <property type="match status" value="1"/>
</dbReference>
<dbReference type="GO" id="GO:0006260">
    <property type="term" value="P:DNA replication"/>
    <property type="evidence" value="ECO:0007669"/>
    <property type="project" value="InterPro"/>
</dbReference>
<evidence type="ECO:0000259" key="1">
    <source>
        <dbReference type="SMART" id="SM00400"/>
    </source>
</evidence>
<keyword evidence="3" id="KW-1185">Reference proteome</keyword>
<dbReference type="RefSeq" id="WP_270040454.1">
    <property type="nucleotide sequence ID" value="NZ_JAPDOD010000010.1"/>
</dbReference>
<reference evidence="2" key="1">
    <citation type="submission" date="2022-10" db="EMBL/GenBank/DDBJ databases">
        <title>The WGS of Solirubrobacter ginsenosidimutans DSM 21036.</title>
        <authorList>
            <person name="Jiang Z."/>
        </authorList>
    </citation>
    <scope>NUCLEOTIDE SEQUENCE</scope>
    <source>
        <strain evidence="2">DSM 21036</strain>
    </source>
</reference>